<dbReference type="Proteomes" id="UP001266305">
    <property type="component" value="Unassembled WGS sequence"/>
</dbReference>
<sequence>MELSPQPQGSGFPQPLPQSESSNTPDLFASPAPAKPGATRGLPGLPEPRGRNQPSLYRRSGHHPGATSPLPGAHSPGSPSRRGASAPGFVCAHRARLLGARDAPLPHTAWGSGRPSTHGAQPGPRSPGAGIATTPARTTAFPRRSQGGAAPTAPASQPERPAPPPERLSAALAAPTPGRPSPRGPLQAPHPLAAAAAPACAGGRLRTRARGRRAGAPYLSLLSRGSKSAASGAPASASSVSPPPPAAWLPPPAAAGTVGARASRRGLCGAPLRLASPTHPAPARPSAPPLGGDAPSSSPDPPRQEPGSWRPLKPETARSLPRKPGPRAPIGPSPRPSLARSPTRSGPTAGQAPARSMGRQRFRILEGRGRPGE</sequence>
<feature type="region of interest" description="Disordered" evidence="1">
    <location>
        <begin position="1"/>
        <end position="88"/>
    </location>
</feature>
<evidence type="ECO:0000313" key="2">
    <source>
        <dbReference type="EMBL" id="KAK2109654.1"/>
    </source>
</evidence>
<proteinExistence type="predicted"/>
<feature type="compositionally biased region" description="Low complexity" evidence="1">
    <location>
        <begin position="132"/>
        <end position="144"/>
    </location>
</feature>
<feature type="compositionally biased region" description="Pro residues" evidence="1">
    <location>
        <begin position="326"/>
        <end position="335"/>
    </location>
</feature>
<evidence type="ECO:0000256" key="1">
    <source>
        <dbReference type="SAM" id="MobiDB-lite"/>
    </source>
</evidence>
<feature type="region of interest" description="Disordered" evidence="1">
    <location>
        <begin position="102"/>
        <end position="373"/>
    </location>
</feature>
<feature type="compositionally biased region" description="Pro residues" evidence="1">
    <location>
        <begin position="279"/>
        <end position="288"/>
    </location>
</feature>
<name>A0ABQ9VJW1_SAGOE</name>
<feature type="compositionally biased region" description="Pro residues" evidence="1">
    <location>
        <begin position="241"/>
        <end position="253"/>
    </location>
</feature>
<feature type="compositionally biased region" description="Low complexity" evidence="1">
    <location>
        <begin position="185"/>
        <end position="204"/>
    </location>
</feature>
<accession>A0ABQ9VJW1</accession>
<evidence type="ECO:0000313" key="3">
    <source>
        <dbReference type="Proteomes" id="UP001266305"/>
    </source>
</evidence>
<gene>
    <name evidence="2" type="ORF">P7K49_009400</name>
</gene>
<organism evidence="2 3">
    <name type="scientific">Saguinus oedipus</name>
    <name type="common">Cotton-top tamarin</name>
    <name type="synonym">Oedipomidas oedipus</name>
    <dbReference type="NCBI Taxonomy" id="9490"/>
    <lineage>
        <taxon>Eukaryota</taxon>
        <taxon>Metazoa</taxon>
        <taxon>Chordata</taxon>
        <taxon>Craniata</taxon>
        <taxon>Vertebrata</taxon>
        <taxon>Euteleostomi</taxon>
        <taxon>Mammalia</taxon>
        <taxon>Eutheria</taxon>
        <taxon>Euarchontoglires</taxon>
        <taxon>Primates</taxon>
        <taxon>Haplorrhini</taxon>
        <taxon>Platyrrhini</taxon>
        <taxon>Cebidae</taxon>
        <taxon>Callitrichinae</taxon>
        <taxon>Saguinus</taxon>
    </lineage>
</organism>
<evidence type="ECO:0008006" key="4">
    <source>
        <dbReference type="Google" id="ProtNLM"/>
    </source>
</evidence>
<feature type="compositionally biased region" description="Low complexity" evidence="1">
    <location>
        <begin position="214"/>
        <end position="240"/>
    </location>
</feature>
<reference evidence="2 3" key="1">
    <citation type="submission" date="2023-05" db="EMBL/GenBank/DDBJ databases">
        <title>B98-5 Cell Line De Novo Hybrid Assembly: An Optical Mapping Approach.</title>
        <authorList>
            <person name="Kananen K."/>
            <person name="Auerbach J.A."/>
            <person name="Kautto E."/>
            <person name="Blachly J.S."/>
        </authorList>
    </citation>
    <scope>NUCLEOTIDE SEQUENCE [LARGE SCALE GENOMIC DNA]</scope>
    <source>
        <strain evidence="2">B95-8</strain>
        <tissue evidence="2">Cell line</tissue>
    </source>
</reference>
<dbReference type="EMBL" id="JASSZA010000005">
    <property type="protein sequence ID" value="KAK2109654.1"/>
    <property type="molecule type" value="Genomic_DNA"/>
</dbReference>
<feature type="non-terminal residue" evidence="2">
    <location>
        <position position="373"/>
    </location>
</feature>
<comment type="caution">
    <text evidence="2">The sequence shown here is derived from an EMBL/GenBank/DDBJ whole genome shotgun (WGS) entry which is preliminary data.</text>
</comment>
<feature type="compositionally biased region" description="Basic and acidic residues" evidence="1">
    <location>
        <begin position="363"/>
        <end position="373"/>
    </location>
</feature>
<keyword evidence="3" id="KW-1185">Reference proteome</keyword>
<feature type="compositionally biased region" description="Low complexity" evidence="1">
    <location>
        <begin position="1"/>
        <end position="19"/>
    </location>
</feature>
<protein>
    <recommendedName>
        <fullName evidence="4">Basic proline-rich protein-like</fullName>
    </recommendedName>
</protein>